<dbReference type="InterPro" id="IPR011990">
    <property type="entry name" value="TPR-like_helical_dom_sf"/>
</dbReference>
<dbReference type="Pfam" id="PF24682">
    <property type="entry name" value="OB_RRP5"/>
    <property type="match status" value="1"/>
</dbReference>
<dbReference type="SUPFAM" id="SSF48452">
    <property type="entry name" value="TPR-like"/>
    <property type="match status" value="1"/>
</dbReference>
<feature type="domain" description="S1 motif" evidence="4">
    <location>
        <begin position="1693"/>
        <end position="1766"/>
    </location>
</feature>
<feature type="domain" description="S1 motif" evidence="4">
    <location>
        <begin position="866"/>
        <end position="947"/>
    </location>
</feature>
<dbReference type="Proteomes" id="UP001244341">
    <property type="component" value="Chromosome 14b"/>
</dbReference>
<feature type="region of interest" description="Disordered" evidence="3">
    <location>
        <begin position="1"/>
        <end position="74"/>
    </location>
</feature>
<feature type="region of interest" description="Disordered" evidence="3">
    <location>
        <begin position="1143"/>
        <end position="1162"/>
    </location>
</feature>
<feature type="domain" description="S1 motif" evidence="4">
    <location>
        <begin position="1360"/>
        <end position="1432"/>
    </location>
</feature>
<dbReference type="InterPro" id="IPR003029">
    <property type="entry name" value="S1_domain"/>
</dbReference>
<feature type="domain" description="S1 motif" evidence="4">
    <location>
        <begin position="100"/>
        <end position="215"/>
    </location>
</feature>
<dbReference type="EMBL" id="CP126221">
    <property type="protein sequence ID" value="WIA22034.1"/>
    <property type="molecule type" value="Genomic_DNA"/>
</dbReference>
<dbReference type="PROSITE" id="PS50126">
    <property type="entry name" value="S1"/>
    <property type="match status" value="11"/>
</dbReference>
<dbReference type="Pfam" id="PF24685">
    <property type="entry name" value="OB_RRP5_4th"/>
    <property type="match status" value="1"/>
</dbReference>
<evidence type="ECO:0000313" key="5">
    <source>
        <dbReference type="EMBL" id="WIA22034.1"/>
    </source>
</evidence>
<accession>A0ABY8UKZ4</accession>
<dbReference type="Pfam" id="PF00575">
    <property type="entry name" value="S1"/>
    <property type="match status" value="2"/>
</dbReference>
<evidence type="ECO:0000259" key="4">
    <source>
        <dbReference type="PROSITE" id="PS50126"/>
    </source>
</evidence>
<dbReference type="SMART" id="SM00386">
    <property type="entry name" value="HAT"/>
    <property type="match status" value="4"/>
</dbReference>
<feature type="compositionally biased region" description="Acidic residues" evidence="3">
    <location>
        <begin position="1866"/>
        <end position="1887"/>
    </location>
</feature>
<sequence length="2250" mass="232584">MAGKKRPPVSEEPAVADEDEAFPRGGRDDLTPLEKRQLSQQAEKDFHREQQTDDDGKKQKKKAKRSGEQDDAEGAFFSKSAAAGKVQHVEQLKYKNLAVGMKLWGCVLEVAPEGLTVSLPHGLRGTVTPDEASDVLALMLDSSSKRGAALRAAMPGGTPPSLPQLFSVGQFVRCVVAGLSAAGGEADEAAAAADAGAGGSRKARPASKRIALSLRLKALAGSSSSKGSGSSSSSSGLGPEALLPGQVLPAVVRSVEDRGYSLTFGIKGVTGFLPAKDYTTYYGADSPLLPGSLLDVAVTAAAAAAAAAGGSSSSSSGVVQVSVAHDAVSGGQLQQWEGLNMGSLMPGALVSCKVRQVCPDGVLVSFCGFFHGAIDHCHLGSPVPEDNWQARYKPGQRLQARLLYIDPASKRIGLSCLPHLLNWRLPTAVPAMGQTFDQAVIARVDQGLGLLLRLPTEPESAVGFCHVSNLADGQLGKGEIERRFKVGGLVRGRVIGFRLVDALVAMSLKESVLAQQVYSVKDLYPGQHLDVTVLDATSAGLVVQITPNLKGLVPKTHMTDAGVLAEGSKLPSKLKPGKTLAARVLSVDPVAKRVQLTLKKGLLGSKLPVLSDLRQAAPGMKLHGVVTGVQGFGVFVGFYGGVSGLLPKAHLDLLPGQTPADLYSLGQLLRCQVASVDLRKGGLVLKPSSKKAAEEEAAAAAAAEGAAAAAAAGDPWGGLAVGSLLQQGAVVQQVLLRPAEQGGGLVELTVAGANGQPVLAHLPASHLSDHPGGAEGLLGVLKPGLTLPGPLLVLQQRRVNPNTQGLAGDRWQGDKDGSGAADQQQQQQQQRKGDGVPMLLLSRKSSLVAAAAAGGLPESVAQVAAGAVLPGYVASVTRDAVFVRFLGRCTGRAGLPQLSDTFVTDPARHFSVGQSVVAAVVAVEGSGGGEGSAAAGVAAVKFAVSLKPSVVGSHERQFLASLMSDLELAYTLQQQQAAAEEADGSGSGSGAEEEAATAAAADWLALTPGGTVAGKLHELRGYGAVIDVEGYPDVVGLVTPDHGGTADLQGTGSLDLCILDVVKTSGLVELSKLPTLLNMQQPAAAAAAAGSSKKASKRAAAAADPQQQQLAVGQEVQAMVQFIKDHYVVVSIVQQQQQQQQKKAKKDSADATKQQQQQQQYSHHGIAFVARGDFNSQGAAGREARRFAHNQVVAAKVTGLPSAGNGGRLLLELNQPLLPGKGAKGGAAAAGTAAAAAGSGGSKPAAGAVVSATVVAVHELELEMAVGKAVATAHLHVSELQERLTALPSAPNGNPLSGFKLQQQLTVAWLGHVRGLGHKRGKEPQLSMRPSVLAAAKQQQQGAGKAKLAPVLTAADLHPGLKVVGWVAGFTKDALWLSLAPELKGRVHLLESADSPEALAAGFEARFSMGQGLVAVVLGVDAKQHTLDLSLRADRVRREISDPAAAAAAGAAAAAAADRPTGGALVPGRIVSVTGSGVVVQLGPKTLGVAALTDIQDNWVPNALAGLSAGVYVRARLLAAEGAKPRSGGASAAAAVDSKGRVFLSLRPSEGGQLAAEEGTVEAAALAAASKQRQQPGAAAAAGGLLQPDQLTVGSKVQGYVRSVSTKGLFVTLDRVRDARVKLSQLSDGFVEDPAAAFPVGSRVEGRVVSVEHTKPPPAAAAAAVDDGVRVELSLRSGDGPGQLRTLADIKEGELTTGKVRRVERYGVFVELSRSRVSGLVHVSKAGLPGHVKEKDLAAAFSPGQAVRVRVLAVDAEGGKVTLSMQPELLVGSDDEDEEQQQQQGKKRGKAAADFDEEMVDALEAEEDEEEGEESAGGSEGSMNLDDMDASEEGEEDDEDEDEDEDEEDDDSEQQLGSEVEAAGSSDDDDEASEGATDDSESDDDEAAAAAANGAAAPAAAAADWGELQLQDAADASGAAAAANGGAELSRGEKKRLKAAKEAELRAAERARLAGDAAPESAAGYEQQLLSEPNSSFLWVKYMAFQLKLGEIDAARQVAERALKTIAMTSERDKFNVWVALMNLENAYGGANAEDALMAVFKRAVGYCEPKPLYLALLGISERSGRQQLAGEVWRTATKKFNTSCKVWLGAYESALQAAARAAAEDAAQPGSAAAAAADGGAAARQVLERALKSLPKRKHVKALLRAALAEFRGGCAERGRSILEGLLANYPKRTDIWNVYIDQEVKGGDAPRTRALLARATSLGLPPKKMKVLFRRWLEFEQQHGSNADVAAVKQRAVEYMESQALRNN</sequence>
<dbReference type="SMART" id="SM00316">
    <property type="entry name" value="S1"/>
    <property type="match status" value="11"/>
</dbReference>
<dbReference type="Gene3D" id="1.25.40.10">
    <property type="entry name" value="Tetratricopeptide repeat domain"/>
    <property type="match status" value="2"/>
</dbReference>
<name>A0ABY8UKZ4_TETOB</name>
<gene>
    <name evidence="5" type="ORF">OEZ85_004384</name>
</gene>
<feature type="domain" description="S1 motif" evidence="4">
    <location>
        <begin position="619"/>
        <end position="688"/>
    </location>
</feature>
<dbReference type="InterPro" id="IPR057300">
    <property type="entry name" value="OB_Rrp5"/>
</dbReference>
<proteinExistence type="predicted"/>
<evidence type="ECO:0000256" key="2">
    <source>
        <dbReference type="ARBA" id="ARBA00022552"/>
    </source>
</evidence>
<feature type="region of interest" description="Disordered" evidence="3">
    <location>
        <begin position="803"/>
        <end position="834"/>
    </location>
</feature>
<keyword evidence="2" id="KW-0698">rRNA processing</keyword>
<feature type="domain" description="S1 motif" evidence="4">
    <location>
        <begin position="1594"/>
        <end position="1676"/>
    </location>
</feature>
<keyword evidence="6" id="KW-1185">Reference proteome</keyword>
<feature type="domain" description="S1 motif" evidence="4">
    <location>
        <begin position="1463"/>
        <end position="1547"/>
    </location>
</feature>
<evidence type="ECO:0000256" key="1">
    <source>
        <dbReference type="ARBA" id="ARBA00004604"/>
    </source>
</evidence>
<evidence type="ECO:0000256" key="3">
    <source>
        <dbReference type="SAM" id="MobiDB-lite"/>
    </source>
</evidence>
<feature type="compositionally biased region" description="Basic and acidic residues" evidence="3">
    <location>
        <begin position="21"/>
        <end position="57"/>
    </location>
</feature>
<dbReference type="InterPro" id="IPR012340">
    <property type="entry name" value="NA-bd_OB-fold"/>
</dbReference>
<dbReference type="Pfam" id="PF23459">
    <property type="entry name" value="S1_RRP5"/>
    <property type="match status" value="1"/>
</dbReference>
<dbReference type="InterPro" id="IPR003107">
    <property type="entry name" value="HAT"/>
</dbReference>
<feature type="compositionally biased region" description="Acidic residues" evidence="3">
    <location>
        <begin position="1826"/>
        <end position="1853"/>
    </location>
</feature>
<protein>
    <recommendedName>
        <fullName evidence="4">S1 motif domain-containing protein</fullName>
    </recommendedName>
</protein>
<feature type="domain" description="S1 motif" evidence="4">
    <location>
        <begin position="433"/>
        <end position="509"/>
    </location>
</feature>
<feature type="compositionally biased region" description="Low complexity" evidence="3">
    <location>
        <begin position="1151"/>
        <end position="1160"/>
    </location>
</feature>
<evidence type="ECO:0000313" key="6">
    <source>
        <dbReference type="Proteomes" id="UP001244341"/>
    </source>
</evidence>
<reference evidence="5 6" key="1">
    <citation type="submission" date="2023-05" db="EMBL/GenBank/DDBJ databases">
        <title>A 100% complete, gapless, phased diploid assembly of the Scenedesmus obliquus UTEX 3031 genome.</title>
        <authorList>
            <person name="Biondi T.C."/>
            <person name="Hanschen E.R."/>
            <person name="Kwon T."/>
            <person name="Eng W."/>
            <person name="Kruse C.P.S."/>
            <person name="Koehler S.I."/>
            <person name="Kunde Y."/>
            <person name="Gleasner C.D."/>
            <person name="You Mak K.T."/>
            <person name="Polle J."/>
            <person name="Hovde B.T."/>
            <person name="Starkenburg S.R."/>
        </authorList>
    </citation>
    <scope>NUCLEOTIDE SEQUENCE [LARGE SCALE GENOMIC DNA]</scope>
    <source>
        <strain evidence="5 6">DOE0152z</strain>
    </source>
</reference>
<dbReference type="PANTHER" id="PTHR23270">
    <property type="entry name" value="PROGRAMMED CELL DEATH PROTEIN 11 PRE-RRNA PROCESSING PROTEIN RRP5"/>
    <property type="match status" value="1"/>
</dbReference>
<dbReference type="SUPFAM" id="SSF50249">
    <property type="entry name" value="Nucleic acid-binding proteins"/>
    <property type="match status" value="9"/>
</dbReference>
<comment type="subcellular location">
    <subcellularLocation>
        <location evidence="1">Nucleus</location>
        <location evidence="1">Nucleolus</location>
    </subcellularLocation>
</comment>
<dbReference type="InterPro" id="IPR057302">
    <property type="entry name" value="Rrp5_S1"/>
</dbReference>
<dbReference type="Gene3D" id="2.40.50.140">
    <property type="entry name" value="Nucleic acid-binding proteins"/>
    <property type="match status" value="9"/>
</dbReference>
<organism evidence="5 6">
    <name type="scientific">Tetradesmus obliquus</name>
    <name type="common">Green alga</name>
    <name type="synonym">Acutodesmus obliquus</name>
    <dbReference type="NCBI Taxonomy" id="3088"/>
    <lineage>
        <taxon>Eukaryota</taxon>
        <taxon>Viridiplantae</taxon>
        <taxon>Chlorophyta</taxon>
        <taxon>core chlorophytes</taxon>
        <taxon>Chlorophyceae</taxon>
        <taxon>CS clade</taxon>
        <taxon>Sphaeropleales</taxon>
        <taxon>Scenedesmaceae</taxon>
        <taxon>Tetradesmus</taxon>
    </lineage>
</organism>
<dbReference type="InterPro" id="IPR045209">
    <property type="entry name" value="Rrp5"/>
</dbReference>
<dbReference type="InterPro" id="IPR057301">
    <property type="entry name" value="Rrp5_OB_4th"/>
</dbReference>
<feature type="region of interest" description="Disordered" evidence="3">
    <location>
        <begin position="1769"/>
        <end position="1896"/>
    </location>
</feature>
<feature type="compositionally biased region" description="Acidic residues" evidence="3">
    <location>
        <begin position="1794"/>
        <end position="1814"/>
    </location>
</feature>
<feature type="domain" description="S1 motif" evidence="4">
    <location>
        <begin position="526"/>
        <end position="599"/>
    </location>
</feature>
<feature type="domain" description="S1 motif" evidence="4">
    <location>
        <begin position="342"/>
        <end position="417"/>
    </location>
</feature>
<dbReference type="PANTHER" id="PTHR23270:SF10">
    <property type="entry name" value="PROTEIN RRP5 HOMOLOG"/>
    <property type="match status" value="1"/>
</dbReference>
<feature type="domain" description="S1 motif" evidence="4">
    <location>
        <begin position="245"/>
        <end position="298"/>
    </location>
</feature>